<keyword evidence="6" id="KW-0067">ATP-binding</keyword>
<evidence type="ECO:0000256" key="1">
    <source>
        <dbReference type="ARBA" id="ARBA00004141"/>
    </source>
</evidence>
<dbReference type="SMART" id="SM00382">
    <property type="entry name" value="AAA"/>
    <property type="match status" value="1"/>
</dbReference>
<dbReference type="GO" id="GO:0140359">
    <property type="term" value="F:ABC-type transporter activity"/>
    <property type="evidence" value="ECO:0007669"/>
    <property type="project" value="InterPro"/>
</dbReference>
<dbReference type="EMBL" id="OU893345">
    <property type="protein sequence ID" value="CAG9785592.1"/>
    <property type="molecule type" value="Genomic_DNA"/>
</dbReference>
<reference evidence="11" key="1">
    <citation type="submission" date="2021-12" db="EMBL/GenBank/DDBJ databases">
        <authorList>
            <person name="King R."/>
        </authorList>
    </citation>
    <scope>NUCLEOTIDE SEQUENCE</scope>
</reference>
<feature type="transmembrane region" description="Helical" evidence="9">
    <location>
        <begin position="538"/>
        <end position="558"/>
    </location>
</feature>
<evidence type="ECO:0000259" key="10">
    <source>
        <dbReference type="PROSITE" id="PS50893"/>
    </source>
</evidence>
<dbReference type="InterPro" id="IPR003593">
    <property type="entry name" value="AAA+_ATPase"/>
</dbReference>
<evidence type="ECO:0000313" key="11">
    <source>
        <dbReference type="EMBL" id="CAG9785592.1"/>
    </source>
</evidence>
<comment type="subcellular location">
    <subcellularLocation>
        <location evidence="1">Membrane</location>
        <topology evidence="1">Multi-pass membrane protein</topology>
    </subcellularLocation>
</comment>
<keyword evidence="3" id="KW-0813">Transport</keyword>
<evidence type="ECO:0000256" key="5">
    <source>
        <dbReference type="ARBA" id="ARBA00022741"/>
    </source>
</evidence>
<dbReference type="PROSITE" id="PS50893">
    <property type="entry name" value="ABC_TRANSPORTER_2"/>
    <property type="match status" value="1"/>
</dbReference>
<feature type="transmembrane region" description="Helical" evidence="9">
    <location>
        <begin position="400"/>
        <end position="420"/>
    </location>
</feature>
<dbReference type="Proteomes" id="UP001153714">
    <property type="component" value="Chromosome 14"/>
</dbReference>
<feature type="domain" description="ABC transporter" evidence="10">
    <location>
        <begin position="23"/>
        <end position="262"/>
    </location>
</feature>
<accession>A0A9N9QXX4</accession>
<feature type="transmembrane region" description="Helical" evidence="9">
    <location>
        <begin position="508"/>
        <end position="526"/>
    </location>
</feature>
<dbReference type="GO" id="GO:0005524">
    <property type="term" value="F:ATP binding"/>
    <property type="evidence" value="ECO:0007669"/>
    <property type="project" value="UniProtKB-KW"/>
</dbReference>
<keyword evidence="7 9" id="KW-1133">Transmembrane helix</keyword>
<feature type="transmembrane region" description="Helical" evidence="9">
    <location>
        <begin position="364"/>
        <end position="388"/>
    </location>
</feature>
<gene>
    <name evidence="11" type="ORF">DIATSA_LOCUS3610</name>
</gene>
<keyword evidence="8 9" id="KW-0472">Membrane</keyword>
<sequence length="619" mass="69674">MSSDNSESQETTSTSLVEDSLNIAFKNINYTVRNGILAGGRKTILKDVSGSFNAGELTVIMGQSGAGKSSLMDILAGYTKPTTGSLYVNGRVRNEKSFRRRSCYILQDDRVQDALTTRESLTIAAQLKLGNHVNSEQKRRRVQEIISSLGLSRAQNTRACNLSGGQKKRLAIGLELVSDPSVMFLDEPTSGLDSSMCKQLVFLFHQLARQGRTVLVSIHQPSAALLQMVDKLYVVVAGNCAYTGSVPGLLPYLQQMNLMCPPYHNPVDFLIEICSENVDLLVTHSQNGKCDDWSNHISHETDDNFLEKNNLRSDQVYLTTLPPPKEDPTNKILLKLKSTYSTPVWKQFATLTRRSLLSLWRSPAFTLMITGIHCSMALFIGFLFYNIGEDASHVRDSYNMLYFSLMFLMFTAFSSSSIHFPHQIPVVRREHFNRWYTTGAYYTSTLASTLPTQTVCTLSYAFIVYFLTGLPPDIVRFTTFCWTLMLVSYVALCIGLLNGSIFTVKNGVVFGPFFIMPFTIFSGFFLRYSDAPVFFRWMFHISFLKHGLVGLVVAIFGMDRPKMPCSDLYCHYTYPRTFLVDVEMSQENYSLVVGALFGIGLIVTICSYIILKIRLKNKW</sequence>
<dbReference type="Pfam" id="PF00005">
    <property type="entry name" value="ABC_tran"/>
    <property type="match status" value="1"/>
</dbReference>
<dbReference type="SUPFAM" id="SSF52540">
    <property type="entry name" value="P-loop containing nucleoside triphosphate hydrolases"/>
    <property type="match status" value="1"/>
</dbReference>
<dbReference type="InterPro" id="IPR013525">
    <property type="entry name" value="ABC2_TM"/>
</dbReference>
<organism evidence="11 12">
    <name type="scientific">Diatraea saccharalis</name>
    <name type="common">sugarcane borer</name>
    <dbReference type="NCBI Taxonomy" id="40085"/>
    <lineage>
        <taxon>Eukaryota</taxon>
        <taxon>Metazoa</taxon>
        <taxon>Ecdysozoa</taxon>
        <taxon>Arthropoda</taxon>
        <taxon>Hexapoda</taxon>
        <taxon>Insecta</taxon>
        <taxon>Pterygota</taxon>
        <taxon>Neoptera</taxon>
        <taxon>Endopterygota</taxon>
        <taxon>Lepidoptera</taxon>
        <taxon>Glossata</taxon>
        <taxon>Ditrysia</taxon>
        <taxon>Pyraloidea</taxon>
        <taxon>Crambidae</taxon>
        <taxon>Crambinae</taxon>
        <taxon>Diatraea</taxon>
    </lineage>
</organism>
<evidence type="ECO:0000256" key="9">
    <source>
        <dbReference type="SAM" id="Phobius"/>
    </source>
</evidence>
<evidence type="ECO:0000256" key="6">
    <source>
        <dbReference type="ARBA" id="ARBA00022840"/>
    </source>
</evidence>
<evidence type="ECO:0000256" key="3">
    <source>
        <dbReference type="ARBA" id="ARBA00022448"/>
    </source>
</evidence>
<evidence type="ECO:0000256" key="7">
    <source>
        <dbReference type="ARBA" id="ARBA00022989"/>
    </source>
</evidence>
<reference evidence="11" key="2">
    <citation type="submission" date="2022-10" db="EMBL/GenBank/DDBJ databases">
        <authorList>
            <consortium name="ENA_rothamsted_submissions"/>
            <consortium name="culmorum"/>
            <person name="King R."/>
        </authorList>
    </citation>
    <scope>NUCLEOTIDE SEQUENCE</scope>
</reference>
<evidence type="ECO:0000256" key="8">
    <source>
        <dbReference type="ARBA" id="ARBA00023136"/>
    </source>
</evidence>
<feature type="transmembrane region" description="Helical" evidence="9">
    <location>
        <begin position="440"/>
        <end position="467"/>
    </location>
</feature>
<protein>
    <recommendedName>
        <fullName evidence="10">ABC transporter domain-containing protein</fullName>
    </recommendedName>
</protein>
<dbReference type="InterPro" id="IPR017871">
    <property type="entry name" value="ABC_transporter-like_CS"/>
</dbReference>
<comment type="similarity">
    <text evidence="2">Belongs to the ABC transporter superfamily. ABCG family. Eye pigment precursor importer (TC 3.A.1.204) subfamily.</text>
</comment>
<dbReference type="PANTHER" id="PTHR48041:SF133">
    <property type="entry name" value="GH24286P"/>
    <property type="match status" value="1"/>
</dbReference>
<dbReference type="GO" id="GO:0016887">
    <property type="term" value="F:ATP hydrolysis activity"/>
    <property type="evidence" value="ECO:0007669"/>
    <property type="project" value="InterPro"/>
</dbReference>
<dbReference type="GO" id="GO:0005886">
    <property type="term" value="C:plasma membrane"/>
    <property type="evidence" value="ECO:0007669"/>
    <property type="project" value="TreeGrafter"/>
</dbReference>
<keyword evidence="12" id="KW-1185">Reference proteome</keyword>
<proteinExistence type="inferred from homology"/>
<dbReference type="InterPro" id="IPR003439">
    <property type="entry name" value="ABC_transporter-like_ATP-bd"/>
</dbReference>
<name>A0A9N9QXX4_9NEOP</name>
<evidence type="ECO:0000256" key="4">
    <source>
        <dbReference type="ARBA" id="ARBA00022692"/>
    </source>
</evidence>
<dbReference type="OrthoDB" id="66620at2759"/>
<evidence type="ECO:0000256" key="2">
    <source>
        <dbReference type="ARBA" id="ARBA00005814"/>
    </source>
</evidence>
<dbReference type="PANTHER" id="PTHR48041">
    <property type="entry name" value="ABC TRANSPORTER G FAMILY MEMBER 28"/>
    <property type="match status" value="1"/>
</dbReference>
<dbReference type="PROSITE" id="PS00211">
    <property type="entry name" value="ABC_TRANSPORTER_1"/>
    <property type="match status" value="1"/>
</dbReference>
<dbReference type="CDD" id="cd03213">
    <property type="entry name" value="ABCG_EPDR"/>
    <property type="match status" value="1"/>
</dbReference>
<feature type="transmembrane region" description="Helical" evidence="9">
    <location>
        <begin position="479"/>
        <end position="502"/>
    </location>
</feature>
<keyword evidence="4 9" id="KW-0812">Transmembrane</keyword>
<dbReference type="InterPro" id="IPR027417">
    <property type="entry name" value="P-loop_NTPase"/>
</dbReference>
<dbReference type="InterPro" id="IPR050352">
    <property type="entry name" value="ABCG_transporters"/>
</dbReference>
<keyword evidence="5" id="KW-0547">Nucleotide-binding</keyword>
<dbReference type="Pfam" id="PF01061">
    <property type="entry name" value="ABC2_membrane"/>
    <property type="match status" value="1"/>
</dbReference>
<dbReference type="Gene3D" id="3.40.50.300">
    <property type="entry name" value="P-loop containing nucleotide triphosphate hydrolases"/>
    <property type="match status" value="1"/>
</dbReference>
<dbReference type="AlphaFoldDB" id="A0A9N9QXX4"/>
<feature type="transmembrane region" description="Helical" evidence="9">
    <location>
        <begin position="589"/>
        <end position="611"/>
    </location>
</feature>
<dbReference type="FunFam" id="3.40.50.300:FF:001077">
    <property type="entry name" value="Uncharacterized protein, isoform A"/>
    <property type="match status" value="1"/>
</dbReference>
<evidence type="ECO:0000313" key="12">
    <source>
        <dbReference type="Proteomes" id="UP001153714"/>
    </source>
</evidence>